<dbReference type="InterPro" id="IPR016098">
    <property type="entry name" value="CAP/MinC_C"/>
</dbReference>
<dbReference type="InterPro" id="IPR012945">
    <property type="entry name" value="Tubulin-bd_cofactor_C_dom"/>
</dbReference>
<dbReference type="InterPro" id="IPR031925">
    <property type="entry name" value="TBCC_N"/>
</dbReference>
<dbReference type="GO" id="GO:0007021">
    <property type="term" value="P:tubulin complex assembly"/>
    <property type="evidence" value="ECO:0007669"/>
    <property type="project" value="TreeGrafter"/>
</dbReference>
<evidence type="ECO:0000256" key="5">
    <source>
        <dbReference type="ARBA" id="ARBA00026055"/>
    </source>
</evidence>
<feature type="compositionally biased region" description="Polar residues" evidence="6">
    <location>
        <begin position="148"/>
        <end position="157"/>
    </location>
</feature>
<evidence type="ECO:0000256" key="1">
    <source>
        <dbReference type="ARBA" id="ARBA00004496"/>
    </source>
</evidence>
<dbReference type="GO" id="GO:0007023">
    <property type="term" value="P:post-chaperonin tubulin folding pathway"/>
    <property type="evidence" value="ECO:0007669"/>
    <property type="project" value="InterPro"/>
</dbReference>
<evidence type="ECO:0000259" key="7">
    <source>
        <dbReference type="PROSITE" id="PS51329"/>
    </source>
</evidence>
<dbReference type="GO" id="GO:0015631">
    <property type="term" value="F:tubulin binding"/>
    <property type="evidence" value="ECO:0007669"/>
    <property type="project" value="InterPro"/>
</dbReference>
<dbReference type="PANTHER" id="PTHR15139">
    <property type="entry name" value="TUBULIN FOLDING COFACTOR C"/>
    <property type="match status" value="1"/>
</dbReference>
<proteinExistence type="inferred from homology"/>
<keyword evidence="4" id="KW-0007">Acetylation</keyword>
<dbReference type="EMBL" id="JAVRRL010000018">
    <property type="protein sequence ID" value="KAK5114335.1"/>
    <property type="molecule type" value="Genomic_DNA"/>
</dbReference>
<evidence type="ECO:0000256" key="2">
    <source>
        <dbReference type="ARBA" id="ARBA00008848"/>
    </source>
</evidence>
<name>A0AAN7YL61_9PEZI</name>
<evidence type="ECO:0000313" key="8">
    <source>
        <dbReference type="EMBL" id="KAK5114335.1"/>
    </source>
</evidence>
<dbReference type="Gene3D" id="1.20.58.1250">
    <property type="entry name" value="Tubulin Binding Cofactor C, N-terminal domain"/>
    <property type="match status" value="1"/>
</dbReference>
<dbReference type="Pfam" id="PF07986">
    <property type="entry name" value="TBCC"/>
    <property type="match status" value="1"/>
</dbReference>
<protein>
    <recommendedName>
        <fullName evidence="7">C-CAP/cofactor C-like domain-containing protein</fullName>
    </recommendedName>
</protein>
<dbReference type="GO" id="GO:0005737">
    <property type="term" value="C:cytoplasm"/>
    <property type="evidence" value="ECO:0007669"/>
    <property type="project" value="UniProtKB-SubCell"/>
</dbReference>
<organism evidence="8 9">
    <name type="scientific">Meristemomyces frigidus</name>
    <dbReference type="NCBI Taxonomy" id="1508187"/>
    <lineage>
        <taxon>Eukaryota</taxon>
        <taxon>Fungi</taxon>
        <taxon>Dikarya</taxon>
        <taxon>Ascomycota</taxon>
        <taxon>Pezizomycotina</taxon>
        <taxon>Dothideomycetes</taxon>
        <taxon>Dothideomycetidae</taxon>
        <taxon>Mycosphaerellales</taxon>
        <taxon>Teratosphaeriaceae</taxon>
        <taxon>Meristemomyces</taxon>
    </lineage>
</organism>
<evidence type="ECO:0000256" key="6">
    <source>
        <dbReference type="SAM" id="MobiDB-lite"/>
    </source>
</evidence>
<dbReference type="AlphaFoldDB" id="A0AAN7YL61"/>
<accession>A0AAN7YL61</accession>
<evidence type="ECO:0000256" key="4">
    <source>
        <dbReference type="ARBA" id="ARBA00022990"/>
    </source>
</evidence>
<feature type="domain" description="C-CAP/cofactor C-like" evidence="7">
    <location>
        <begin position="189"/>
        <end position="341"/>
    </location>
</feature>
<dbReference type="Pfam" id="PF16752">
    <property type="entry name" value="TBCC_N"/>
    <property type="match status" value="1"/>
</dbReference>
<gene>
    <name evidence="8" type="ORF">LTR62_002587</name>
</gene>
<evidence type="ECO:0000256" key="3">
    <source>
        <dbReference type="ARBA" id="ARBA00022490"/>
    </source>
</evidence>
<dbReference type="PANTHER" id="PTHR15139:SF0">
    <property type="entry name" value="TUBULIN-SPECIFIC CHAPERONE C"/>
    <property type="match status" value="1"/>
</dbReference>
<evidence type="ECO:0000313" key="9">
    <source>
        <dbReference type="Proteomes" id="UP001310890"/>
    </source>
</evidence>
<sequence>MASTTSRTTARQEALPELTPVISNAEKFFSFFQHAVTDLQEQMEALQTHGTSGGERADAVEHCQAGITRLSDAVKDAQTIIPAYDQRTYGEAIKALSTKVQSIKESFAPRPKFAFKSGLAFSQKKSASAISVNNAAELSQQSRREVPDSSNESSMATTPAHLRSPAPELADPHVEQHNAEAGRDGPDLTRVRQTSFSKGTSIKLDNHDGLHIILPAPAGHATSSGTLSNLHRCVIDLSSPTTTGHAFAGLTLKNISHSLIICGRVNGAIHLTNITNSVIVVASRQYRMHESRNCDVYLYTSSRPIIEDCSVVHFAPLPDLYLSQEDRAGENQWQLVDDFKWLRSEPSPNWKTLDMQHRVRAEVWKTVVRGGPVLGVEEILKAVNLPA</sequence>
<comment type="subcellular location">
    <subcellularLocation>
        <location evidence="1">Cytoplasm</location>
    </subcellularLocation>
</comment>
<dbReference type="Gene3D" id="2.160.20.70">
    <property type="match status" value="1"/>
</dbReference>
<comment type="similarity">
    <text evidence="2">Belongs to the TBCC family.</text>
</comment>
<dbReference type="Proteomes" id="UP001310890">
    <property type="component" value="Unassembled WGS sequence"/>
</dbReference>
<feature type="region of interest" description="Disordered" evidence="6">
    <location>
        <begin position="133"/>
        <end position="168"/>
    </location>
</feature>
<dbReference type="PROSITE" id="PS51329">
    <property type="entry name" value="C_CAP_COFACTOR_C"/>
    <property type="match status" value="1"/>
</dbReference>
<reference evidence="8" key="1">
    <citation type="submission" date="2023-08" db="EMBL/GenBank/DDBJ databases">
        <title>Black Yeasts Isolated from many extreme environments.</title>
        <authorList>
            <person name="Coleine C."/>
            <person name="Stajich J.E."/>
            <person name="Selbmann L."/>
        </authorList>
    </citation>
    <scope>NUCLEOTIDE SEQUENCE</scope>
    <source>
        <strain evidence="8">CCFEE 5401</strain>
    </source>
</reference>
<dbReference type="InterPro" id="IPR017901">
    <property type="entry name" value="C-CAP_CF_C-like"/>
</dbReference>
<dbReference type="InterPro" id="IPR038397">
    <property type="entry name" value="TBCC_N_sf"/>
</dbReference>
<comment type="caution">
    <text evidence="8">The sequence shown here is derived from an EMBL/GenBank/DDBJ whole genome shotgun (WGS) entry which is preliminary data.</text>
</comment>
<comment type="subunit">
    <text evidence="5">Supercomplex made of cofactors A to E. Cofactors A and D function by capturing and stabilizing tubulin in a quasi-native conformation. Cofactor E binds to the cofactor D-tubulin complex; interaction with cofactor C then causes the release of tubulin polypeptides that are committed to the native state.</text>
</comment>
<dbReference type="InterPro" id="IPR027684">
    <property type="entry name" value="TBCC"/>
</dbReference>
<keyword evidence="3" id="KW-0963">Cytoplasm</keyword>